<comment type="caution">
    <text evidence="1">The sequence shown here is derived from an EMBL/GenBank/DDBJ whole genome shotgun (WGS) entry which is preliminary data.</text>
</comment>
<gene>
    <name evidence="1" type="ORF">FHX72_001246</name>
</gene>
<evidence type="ECO:0000313" key="2">
    <source>
        <dbReference type="Proteomes" id="UP000545286"/>
    </source>
</evidence>
<reference evidence="1 2" key="1">
    <citation type="submission" date="2020-08" db="EMBL/GenBank/DDBJ databases">
        <title>Sequencing the genomes of 1000 actinobacteria strains.</title>
        <authorList>
            <person name="Klenk H.-P."/>
        </authorList>
    </citation>
    <scope>NUCLEOTIDE SEQUENCE [LARGE SCALE GENOMIC DNA]</scope>
    <source>
        <strain evidence="1 2">DSM 20419</strain>
    </source>
</reference>
<dbReference type="RefSeq" id="WP_183623676.1">
    <property type="nucleotide sequence ID" value="NZ_JACHWJ010000001.1"/>
</dbReference>
<dbReference type="AlphaFoldDB" id="A0A7W4UN71"/>
<dbReference type="PROSITE" id="PS51257">
    <property type="entry name" value="PROKAR_LIPOPROTEIN"/>
    <property type="match status" value="1"/>
</dbReference>
<proteinExistence type="predicted"/>
<keyword evidence="2" id="KW-1185">Reference proteome</keyword>
<dbReference type="Proteomes" id="UP000545286">
    <property type="component" value="Unassembled WGS sequence"/>
</dbReference>
<dbReference type="EMBL" id="JACHWJ010000001">
    <property type="protein sequence ID" value="MBB2957134.1"/>
    <property type="molecule type" value="Genomic_DNA"/>
</dbReference>
<evidence type="ECO:0008006" key="3">
    <source>
        <dbReference type="Google" id="ProtNLM"/>
    </source>
</evidence>
<organism evidence="1 2">
    <name type="scientific">Pseudoclavibacter helvolus</name>
    <dbReference type="NCBI Taxonomy" id="255205"/>
    <lineage>
        <taxon>Bacteria</taxon>
        <taxon>Bacillati</taxon>
        <taxon>Actinomycetota</taxon>
        <taxon>Actinomycetes</taxon>
        <taxon>Micrococcales</taxon>
        <taxon>Microbacteriaceae</taxon>
        <taxon>Pseudoclavibacter</taxon>
    </lineage>
</organism>
<sequence>MSTRQGKPADRVRKRWLASVGLAVTTATSLSGCSLLGEWDEPFAYQEVVIPESVAEPGSRFEYRETALLPLEDGREVAVTFTQVMTGLHENAGLAEIGPDWTTPGSMNVTIGMQGDAAHGVSALPPDLVGILDDGSVAARATVEEAPDAVACDLLLQVPEQDDADSHQLRCAIYLVPAGRELIEVRWVPVDAESGYQERPVTWRVPSMEELMTEELAKMPTPTS</sequence>
<name>A0A7W4UN71_9MICO</name>
<protein>
    <recommendedName>
        <fullName evidence="3">Lipoprotein</fullName>
    </recommendedName>
</protein>
<accession>A0A7W4UN71</accession>
<evidence type="ECO:0000313" key="1">
    <source>
        <dbReference type="EMBL" id="MBB2957134.1"/>
    </source>
</evidence>